<dbReference type="InterPro" id="IPR002195">
    <property type="entry name" value="Dihydroorotase_CS"/>
</dbReference>
<dbReference type="PROSITE" id="PS00482">
    <property type="entry name" value="DIHYDROOROTASE_1"/>
    <property type="match status" value="1"/>
</dbReference>
<evidence type="ECO:0000256" key="7">
    <source>
        <dbReference type="HAMAP-Rule" id="MF_00220"/>
    </source>
</evidence>
<evidence type="ECO:0000259" key="9">
    <source>
        <dbReference type="Pfam" id="PF12890"/>
    </source>
</evidence>
<feature type="binding site" evidence="7">
    <location>
        <begin position="63"/>
        <end position="65"/>
    </location>
    <ligand>
        <name>substrate</name>
    </ligand>
</feature>
<dbReference type="GO" id="GO:0005737">
    <property type="term" value="C:cytoplasm"/>
    <property type="evidence" value="ECO:0007669"/>
    <property type="project" value="TreeGrafter"/>
</dbReference>
<gene>
    <name evidence="7" type="primary">pyrC</name>
    <name evidence="10" type="ORF">D7024_10370</name>
</gene>
<dbReference type="SUPFAM" id="SSF51338">
    <property type="entry name" value="Composite domain of metallo-dependent hydrolases"/>
    <property type="match status" value="1"/>
</dbReference>
<dbReference type="SUPFAM" id="SSF51556">
    <property type="entry name" value="Metallo-dependent hydrolases"/>
    <property type="match status" value="1"/>
</dbReference>
<dbReference type="InterPro" id="IPR004722">
    <property type="entry name" value="DHOase"/>
</dbReference>
<feature type="binding site" evidence="7">
    <location>
        <position position="233"/>
    </location>
    <ligand>
        <name>Zn(2+)</name>
        <dbReference type="ChEBI" id="CHEBI:29105"/>
        <label>2</label>
    </ligand>
</feature>
<dbReference type="GO" id="GO:0008270">
    <property type="term" value="F:zinc ion binding"/>
    <property type="evidence" value="ECO:0007669"/>
    <property type="project" value="UniProtKB-UniRule"/>
</dbReference>
<feature type="binding site" evidence="7">
    <location>
        <position position="153"/>
    </location>
    <ligand>
        <name>Zn(2+)</name>
        <dbReference type="ChEBI" id="CHEBI:29105"/>
        <label>2</label>
    </ligand>
</feature>
<accession>A0A494X2D7</accession>
<dbReference type="GO" id="GO:0044205">
    <property type="term" value="P:'de novo' UMP biosynthetic process"/>
    <property type="evidence" value="ECO:0007669"/>
    <property type="project" value="UniProtKB-UniRule"/>
</dbReference>
<keyword evidence="3 7" id="KW-0479">Metal-binding</keyword>
<evidence type="ECO:0000256" key="2">
    <source>
        <dbReference type="ARBA" id="ARBA00010286"/>
    </source>
</evidence>
<organism evidence="10 11">
    <name type="scientific">Desulfofundulus salinus</name>
    <dbReference type="NCBI Taxonomy" id="2419843"/>
    <lineage>
        <taxon>Bacteria</taxon>
        <taxon>Bacillati</taxon>
        <taxon>Bacillota</taxon>
        <taxon>Clostridia</taxon>
        <taxon>Eubacteriales</taxon>
        <taxon>Peptococcaceae</taxon>
        <taxon>Desulfofundulus</taxon>
    </lineage>
</organism>
<dbReference type="Gene3D" id="2.30.40.10">
    <property type="entry name" value="Urease, subunit C, domain 1"/>
    <property type="match status" value="1"/>
</dbReference>
<evidence type="ECO:0000313" key="11">
    <source>
        <dbReference type="Proteomes" id="UP000271256"/>
    </source>
</evidence>
<feature type="binding site" evidence="7">
    <location>
        <position position="306"/>
    </location>
    <ligand>
        <name>Zn(2+)</name>
        <dbReference type="ChEBI" id="CHEBI:29105"/>
        <label>1</label>
    </ligand>
</feature>
<name>A0A494X2D7_9FIRM</name>
<feature type="active site" evidence="7">
    <location>
        <position position="306"/>
    </location>
</feature>
<comment type="catalytic activity">
    <reaction evidence="7">
        <text>(S)-dihydroorotate + H2O = N-carbamoyl-L-aspartate + H(+)</text>
        <dbReference type="Rhea" id="RHEA:24296"/>
        <dbReference type="ChEBI" id="CHEBI:15377"/>
        <dbReference type="ChEBI" id="CHEBI:15378"/>
        <dbReference type="ChEBI" id="CHEBI:30864"/>
        <dbReference type="ChEBI" id="CHEBI:32814"/>
        <dbReference type="EC" id="3.5.2.3"/>
    </reaction>
</comment>
<keyword evidence="11" id="KW-1185">Reference proteome</keyword>
<feature type="binding site" evidence="7">
    <location>
        <begin position="324"/>
        <end position="325"/>
    </location>
    <ligand>
        <name>substrate</name>
    </ligand>
</feature>
<feature type="binding site" evidence="7">
    <location>
        <position position="95"/>
    </location>
    <ligand>
        <name>substrate</name>
    </ligand>
</feature>
<evidence type="ECO:0000313" key="10">
    <source>
        <dbReference type="EMBL" id="RKO67325.1"/>
    </source>
</evidence>
<dbReference type="InterPro" id="IPR024403">
    <property type="entry name" value="DHOase_cat"/>
</dbReference>
<proteinExistence type="inferred from homology"/>
<comment type="pathway">
    <text evidence="7">Pyrimidine metabolism; UMP biosynthesis via de novo pathway; (S)-dihydroorotate from bicarbonate: step 3/3.</text>
</comment>
<protein>
    <recommendedName>
        <fullName evidence="7">Dihydroorotase</fullName>
        <shortName evidence="7">DHOase</shortName>
        <ecNumber evidence="7">3.5.2.3</ecNumber>
    </recommendedName>
</protein>
<dbReference type="InterPro" id="IPR011059">
    <property type="entry name" value="Metal-dep_hydrolase_composite"/>
</dbReference>
<dbReference type="UniPathway" id="UPA00070">
    <property type="reaction ID" value="UER00117"/>
</dbReference>
<reference evidence="10 11" key="1">
    <citation type="submission" date="2018-10" db="EMBL/GenBank/DDBJ databases">
        <authorList>
            <person name="Grouzdev D.S."/>
            <person name="Krutkina M.S."/>
            <person name="Tourova T.P."/>
            <person name="Nazina T.N."/>
        </authorList>
    </citation>
    <scope>NUCLEOTIDE SEQUENCE [LARGE SCALE GENOMIC DNA]</scope>
    <source>
        <strain evidence="10 11">435</strain>
    </source>
</reference>
<dbReference type="InterPro" id="IPR050138">
    <property type="entry name" value="DHOase/Allantoinase_Hydrolase"/>
</dbReference>
<comment type="cofactor">
    <cofactor evidence="7">
        <name>Zn(2+)</name>
        <dbReference type="ChEBI" id="CHEBI:29105"/>
    </cofactor>
    <text evidence="7">Binds 2 Zn(2+) ions per subunit.</text>
</comment>
<dbReference type="Pfam" id="PF12890">
    <property type="entry name" value="DHOase"/>
    <property type="match status" value="1"/>
</dbReference>
<dbReference type="Gene3D" id="3.20.20.140">
    <property type="entry name" value="Metal-dependent hydrolases"/>
    <property type="match status" value="1"/>
</dbReference>
<comment type="similarity">
    <text evidence="2 7">Belongs to the metallo-dependent hydrolases superfamily. DHOase family. Class I DHOase subfamily.</text>
</comment>
<evidence type="ECO:0000256" key="1">
    <source>
        <dbReference type="ARBA" id="ARBA00002368"/>
    </source>
</evidence>
<dbReference type="RefSeq" id="WP_121451739.1">
    <property type="nucleotide sequence ID" value="NZ_RBWE01000001.1"/>
</dbReference>
<dbReference type="HAMAP" id="MF_00220_B">
    <property type="entry name" value="PyrC_classI_B"/>
    <property type="match status" value="1"/>
</dbReference>
<dbReference type="OrthoDB" id="9765462at2"/>
<keyword evidence="5 7" id="KW-0862">Zinc</keyword>
<dbReference type="InterPro" id="IPR013108">
    <property type="entry name" value="Amidohydro_3"/>
</dbReference>
<feature type="binding site" evidence="7">
    <location>
        <position position="310"/>
    </location>
    <ligand>
        <name>substrate</name>
    </ligand>
</feature>
<feature type="binding site" evidence="7">
    <location>
        <position position="63"/>
    </location>
    <ligand>
        <name>Zn(2+)</name>
        <dbReference type="ChEBI" id="CHEBI:29105"/>
        <label>1</label>
    </ligand>
</feature>
<dbReference type="Proteomes" id="UP000271256">
    <property type="component" value="Unassembled WGS sequence"/>
</dbReference>
<evidence type="ECO:0000256" key="3">
    <source>
        <dbReference type="ARBA" id="ARBA00022723"/>
    </source>
</evidence>
<dbReference type="GO" id="GO:0004038">
    <property type="term" value="F:allantoinase activity"/>
    <property type="evidence" value="ECO:0007669"/>
    <property type="project" value="TreeGrafter"/>
</dbReference>
<feature type="binding site" evidence="7">
    <location>
        <position position="153"/>
    </location>
    <ligand>
        <name>Zn(2+)</name>
        <dbReference type="ChEBI" id="CHEBI:29105"/>
        <label>1</label>
    </ligand>
</feature>
<sequence length="431" mass="45337">MHKLLIKGGRVIDPQAGKMFAADILIVEGEIAAVGPGLEPGEGAVMDVAGKLVAPGLIDMHVHFREPGFEAKETIASGSRAAARGGFTAVACMPNTDPVADNRAVISYIKARAKEAGLVKVYPIGALTRGSRGEELTEMADLKEAGAVALSDDGRSVASAAVMRRAMQYARMVGLPVISHCEEPTLSAGGVMHEGYISTVLGLPGIPAAAEEIMVARDIILSEYTGCPLHIAHVSTAGSVRLIREAKARGVPVTAEVTPHHFTLTDRAVADYDTSTKVNPPLRTEEDVAALKEALADGTIDVIATDHAPHTLEEKDVEYQQAPFGLVGLETALGLVWTELVIPGVLSPVEAIRKLTVNPARILGLQEGVLKVGGDADITIIDPELTEVVDPATFASKGRNTPFAGRRLQGLPVATIVKGQVVYNRNLAMIS</sequence>
<comment type="function">
    <text evidence="1 7">Catalyzes the reversible cyclization of carbamoyl aspartate to dihydroorotate.</text>
</comment>
<dbReference type="Pfam" id="PF07969">
    <property type="entry name" value="Amidohydro_3"/>
    <property type="match status" value="1"/>
</dbReference>
<comment type="caution">
    <text evidence="10">The sequence shown here is derived from an EMBL/GenBank/DDBJ whole genome shotgun (WGS) entry which is preliminary data.</text>
</comment>
<dbReference type="EC" id="3.5.2.3" evidence="7"/>
<dbReference type="GO" id="GO:0004151">
    <property type="term" value="F:dihydroorotase activity"/>
    <property type="evidence" value="ECO:0007669"/>
    <property type="project" value="UniProtKB-UniRule"/>
</dbReference>
<evidence type="ECO:0000256" key="5">
    <source>
        <dbReference type="ARBA" id="ARBA00022833"/>
    </source>
</evidence>
<dbReference type="EMBL" id="RBWE01000001">
    <property type="protein sequence ID" value="RKO67325.1"/>
    <property type="molecule type" value="Genomic_DNA"/>
</dbReference>
<dbReference type="PROSITE" id="PS00483">
    <property type="entry name" value="DIHYDROOROTASE_2"/>
    <property type="match status" value="1"/>
</dbReference>
<feature type="binding site" evidence="7">
    <location>
        <position position="180"/>
    </location>
    <ligand>
        <name>Zn(2+)</name>
        <dbReference type="ChEBI" id="CHEBI:29105"/>
        <label>2</label>
    </ligand>
</feature>
<keyword evidence="4 7" id="KW-0378">Hydrolase</keyword>
<feature type="binding site" evidence="7">
    <location>
        <position position="61"/>
    </location>
    <ligand>
        <name>Zn(2+)</name>
        <dbReference type="ChEBI" id="CHEBI:29105"/>
        <label>1</label>
    </ligand>
</feature>
<feature type="domain" description="Amidohydrolase 3" evidence="8">
    <location>
        <begin position="285"/>
        <end position="423"/>
    </location>
</feature>
<dbReference type="InterPro" id="IPR032466">
    <property type="entry name" value="Metal_Hydrolase"/>
</dbReference>
<dbReference type="GO" id="GO:0006145">
    <property type="term" value="P:purine nucleobase catabolic process"/>
    <property type="evidence" value="ECO:0007669"/>
    <property type="project" value="TreeGrafter"/>
</dbReference>
<evidence type="ECO:0000256" key="6">
    <source>
        <dbReference type="ARBA" id="ARBA00022975"/>
    </source>
</evidence>
<dbReference type="CDD" id="cd01317">
    <property type="entry name" value="DHOase_IIa"/>
    <property type="match status" value="1"/>
</dbReference>
<evidence type="ECO:0000259" key="8">
    <source>
        <dbReference type="Pfam" id="PF07969"/>
    </source>
</evidence>
<dbReference type="PANTHER" id="PTHR43668:SF2">
    <property type="entry name" value="ALLANTOINASE"/>
    <property type="match status" value="1"/>
</dbReference>
<dbReference type="NCBIfam" id="TIGR00857">
    <property type="entry name" value="pyrC_multi"/>
    <property type="match status" value="1"/>
</dbReference>
<evidence type="ECO:0000256" key="4">
    <source>
        <dbReference type="ARBA" id="ARBA00022801"/>
    </source>
</evidence>
<feature type="binding site" evidence="7">
    <location>
        <position position="279"/>
    </location>
    <ligand>
        <name>substrate</name>
    </ligand>
</feature>
<feature type="domain" description="Dihydroorotase catalytic" evidence="9">
    <location>
        <begin position="50"/>
        <end position="237"/>
    </location>
</feature>
<dbReference type="AlphaFoldDB" id="A0A494X2D7"/>
<dbReference type="PANTHER" id="PTHR43668">
    <property type="entry name" value="ALLANTOINASE"/>
    <property type="match status" value="1"/>
</dbReference>
<keyword evidence="6 7" id="KW-0665">Pyrimidine biosynthesis</keyword>